<gene>
    <name evidence="3" type="ORF">IEO21_03099</name>
</gene>
<sequence>MSVEDRIEENPAVSTVERTQPVETVPTPVHEQPTESQAWIPGTYVLLNARSGTALDLSGADQRSLIGFPAHMGQNQQWEFIPSGSGYTIRSACSSSCGLYLSVESVRDNAPIIASPFPSCWDVQFDEKHGSALRSVYMQMRLYACRSYTSCFLVYIGQTRTSSWIWQIGEARLQAQRSAWIFFINRDDDLPDGIPIYRSN</sequence>
<proteinExistence type="predicted"/>
<evidence type="ECO:0000313" key="4">
    <source>
        <dbReference type="Proteomes" id="UP000639403"/>
    </source>
</evidence>
<dbReference type="SUPFAM" id="SSF50370">
    <property type="entry name" value="Ricin B-like lectins"/>
    <property type="match status" value="1"/>
</dbReference>
<evidence type="ECO:0000256" key="1">
    <source>
        <dbReference type="SAM" id="MobiDB-lite"/>
    </source>
</evidence>
<feature type="domain" description="Ricin B lectin" evidence="2">
    <location>
        <begin position="37"/>
        <end position="113"/>
    </location>
</feature>
<dbReference type="AlphaFoldDB" id="A0A8H7P6P0"/>
<dbReference type="CDD" id="cd23422">
    <property type="entry name" value="beta-trefoil_Ricin_MPL_CNL"/>
    <property type="match status" value="1"/>
</dbReference>
<evidence type="ECO:0000313" key="3">
    <source>
        <dbReference type="EMBL" id="KAF9817905.1"/>
    </source>
</evidence>
<dbReference type="EMBL" id="JADOXO010000036">
    <property type="protein sequence ID" value="KAF9817905.1"/>
    <property type="molecule type" value="Genomic_DNA"/>
</dbReference>
<accession>A0A8H7P6P0</accession>
<protein>
    <recommendedName>
        <fullName evidence="2">Ricin B lectin domain-containing protein</fullName>
    </recommendedName>
</protein>
<dbReference type="Gene3D" id="2.80.10.50">
    <property type="match status" value="1"/>
</dbReference>
<reference evidence="3" key="1">
    <citation type="submission" date="2020-11" db="EMBL/GenBank/DDBJ databases">
        <authorList>
            <person name="Koelle M."/>
            <person name="Horta M.A.C."/>
            <person name="Nowrousian M."/>
            <person name="Ohm R.A."/>
            <person name="Benz P."/>
            <person name="Pilgard A."/>
        </authorList>
    </citation>
    <scope>NUCLEOTIDE SEQUENCE</scope>
    <source>
        <strain evidence="3">FPRL280</strain>
    </source>
</reference>
<name>A0A8H7P6P0_9APHY</name>
<organism evidence="3 4">
    <name type="scientific">Rhodonia placenta</name>
    <dbReference type="NCBI Taxonomy" id="104341"/>
    <lineage>
        <taxon>Eukaryota</taxon>
        <taxon>Fungi</taxon>
        <taxon>Dikarya</taxon>
        <taxon>Basidiomycota</taxon>
        <taxon>Agaricomycotina</taxon>
        <taxon>Agaricomycetes</taxon>
        <taxon>Polyporales</taxon>
        <taxon>Adustoporiaceae</taxon>
        <taxon>Rhodonia</taxon>
    </lineage>
</organism>
<comment type="caution">
    <text evidence="3">The sequence shown here is derived from an EMBL/GenBank/DDBJ whole genome shotgun (WGS) entry which is preliminary data.</text>
</comment>
<feature type="compositionally biased region" description="Polar residues" evidence="1">
    <location>
        <begin position="12"/>
        <end position="22"/>
    </location>
</feature>
<feature type="region of interest" description="Disordered" evidence="1">
    <location>
        <begin position="1"/>
        <end position="34"/>
    </location>
</feature>
<dbReference type="InterPro" id="IPR000772">
    <property type="entry name" value="Ricin_B_lectin"/>
</dbReference>
<dbReference type="InterPro" id="IPR035992">
    <property type="entry name" value="Ricin_B-like_lectins"/>
</dbReference>
<dbReference type="Pfam" id="PF14200">
    <property type="entry name" value="RicinB_lectin_2"/>
    <property type="match status" value="1"/>
</dbReference>
<evidence type="ECO:0000259" key="2">
    <source>
        <dbReference type="Pfam" id="PF14200"/>
    </source>
</evidence>
<reference evidence="3" key="2">
    <citation type="journal article" name="Front. Microbiol.">
        <title>Degradative Capacity of Two Strains of Rhodonia placenta: From Phenotype to Genotype.</title>
        <authorList>
            <person name="Kolle M."/>
            <person name="Horta M.A.C."/>
            <person name="Nowrousian M."/>
            <person name="Ohm R.A."/>
            <person name="Benz J.P."/>
            <person name="Pilgard A."/>
        </authorList>
    </citation>
    <scope>NUCLEOTIDE SEQUENCE</scope>
    <source>
        <strain evidence="3">FPRL280</strain>
    </source>
</reference>
<dbReference type="Proteomes" id="UP000639403">
    <property type="component" value="Unassembled WGS sequence"/>
</dbReference>